<comment type="caution">
    <text evidence="2">The sequence shown here is derived from an EMBL/GenBank/DDBJ whole genome shotgun (WGS) entry which is preliminary data.</text>
</comment>
<feature type="chain" id="PRO_5038655536" description="Polymer-forming cytoskeletal protein" evidence="1">
    <location>
        <begin position="21"/>
        <end position="180"/>
    </location>
</feature>
<name>A0A495A094_9BACI</name>
<evidence type="ECO:0000313" key="3">
    <source>
        <dbReference type="Proteomes" id="UP000269301"/>
    </source>
</evidence>
<evidence type="ECO:0000313" key="2">
    <source>
        <dbReference type="EMBL" id="RKQ32653.1"/>
    </source>
</evidence>
<keyword evidence="1" id="KW-0732">Signal</keyword>
<keyword evidence="3" id="KW-1185">Reference proteome</keyword>
<feature type="signal peptide" evidence="1">
    <location>
        <begin position="1"/>
        <end position="20"/>
    </location>
</feature>
<dbReference type="RefSeq" id="WP_121204649.1">
    <property type="nucleotide sequence ID" value="NZ_RBZP01000009.1"/>
</dbReference>
<evidence type="ECO:0008006" key="4">
    <source>
        <dbReference type="Google" id="ProtNLM"/>
    </source>
</evidence>
<dbReference type="Proteomes" id="UP000269301">
    <property type="component" value="Unassembled WGS sequence"/>
</dbReference>
<accession>A0A495A094</accession>
<dbReference type="PROSITE" id="PS51257">
    <property type="entry name" value="PROKAR_LIPOPROTEIN"/>
    <property type="match status" value="1"/>
</dbReference>
<gene>
    <name evidence="2" type="ORF">D8M06_11995</name>
</gene>
<proteinExistence type="predicted"/>
<organism evidence="2 3">
    <name type="scientific">Oceanobacillus halophilus</name>
    <dbReference type="NCBI Taxonomy" id="930130"/>
    <lineage>
        <taxon>Bacteria</taxon>
        <taxon>Bacillati</taxon>
        <taxon>Bacillota</taxon>
        <taxon>Bacilli</taxon>
        <taxon>Bacillales</taxon>
        <taxon>Bacillaceae</taxon>
        <taxon>Oceanobacillus</taxon>
    </lineage>
</organism>
<evidence type="ECO:0000256" key="1">
    <source>
        <dbReference type="SAM" id="SignalP"/>
    </source>
</evidence>
<dbReference type="EMBL" id="RBZP01000009">
    <property type="protein sequence ID" value="RKQ32653.1"/>
    <property type="molecule type" value="Genomic_DNA"/>
</dbReference>
<protein>
    <recommendedName>
        <fullName evidence="4">Polymer-forming cytoskeletal protein</fullName>
    </recommendedName>
</protein>
<dbReference type="AlphaFoldDB" id="A0A495A094"/>
<sequence length="180" mass="19174">MKFKLLLVSILLVGFLAACGSDGEDQTADNSASAEETTDVVTTASIVDNADAFADAVSENGTWIIAALNDLTIDEEVVVSGEFYDKDDSANDIYRKIAAYTQDDDHNITDSFTITVPKLTVQSENLNFQGGTLQGDVYVEANGFQLHETATVDGNIYFANADVEATAAIDGEVTGTVEVQ</sequence>
<reference evidence="2 3" key="1">
    <citation type="journal article" date="2016" name="Int. J. Syst. Evol. Microbiol.">
        <title>Oceanobacillus halophilus sp. nov., a novel moderately halophilic bacterium from a hypersaline lake.</title>
        <authorList>
            <person name="Amoozegar M.A."/>
            <person name="Bagheri M."/>
            <person name="Makhdoumi A."/>
            <person name="Nikou M.M."/>
            <person name="Fazeli S.A.S."/>
            <person name="Schumann P."/>
            <person name="Sproer C."/>
            <person name="Sanchez-Porro C."/>
            <person name="Ventosa A."/>
        </authorList>
    </citation>
    <scope>NUCLEOTIDE SEQUENCE [LARGE SCALE GENOMIC DNA]</scope>
    <source>
        <strain evidence="2 3">DSM 23996</strain>
    </source>
</reference>
<dbReference type="OrthoDB" id="2111555at2"/>